<protein>
    <submittedName>
        <fullName evidence="1">Uncharacterized protein</fullName>
    </submittedName>
</protein>
<dbReference type="RefSeq" id="WP_171041951.1">
    <property type="nucleotide sequence ID" value="NZ_PNCG01000554.1"/>
</dbReference>
<comment type="caution">
    <text evidence="1">The sequence shown here is derived from an EMBL/GenBank/DDBJ whole genome shotgun (WGS) entry which is preliminary data.</text>
</comment>
<accession>A0A5S3YLC7</accession>
<reference evidence="1 2" key="1">
    <citation type="submission" date="2017-12" db="EMBL/GenBank/DDBJ databases">
        <authorList>
            <person name="Paulsen S."/>
            <person name="Gram L.K."/>
        </authorList>
    </citation>
    <scope>NUCLEOTIDE SEQUENCE [LARGE SCALE GENOMIC DNA]</scope>
    <source>
        <strain evidence="1 2">S2897</strain>
    </source>
</reference>
<dbReference type="EMBL" id="PNCG01000554">
    <property type="protein sequence ID" value="TMP76730.1"/>
    <property type="molecule type" value="Genomic_DNA"/>
</dbReference>
<organism evidence="1 2">
    <name type="scientific">Pseudoalteromonas ruthenica</name>
    <dbReference type="NCBI Taxonomy" id="151081"/>
    <lineage>
        <taxon>Bacteria</taxon>
        <taxon>Pseudomonadati</taxon>
        <taxon>Pseudomonadota</taxon>
        <taxon>Gammaproteobacteria</taxon>
        <taxon>Alteromonadales</taxon>
        <taxon>Pseudoalteromonadaceae</taxon>
        <taxon>Pseudoalteromonas</taxon>
    </lineage>
</organism>
<gene>
    <name evidence="1" type="ORF">CWC05_21445</name>
</gene>
<evidence type="ECO:0000313" key="2">
    <source>
        <dbReference type="Proteomes" id="UP000305874"/>
    </source>
</evidence>
<dbReference type="AlphaFoldDB" id="A0A5S3YLC7"/>
<reference evidence="2" key="2">
    <citation type="submission" date="2019-06" db="EMBL/GenBank/DDBJ databases">
        <title>Co-occurence of chitin degradation, pigmentation and bioactivity in marine Pseudoalteromonas.</title>
        <authorList>
            <person name="Sonnenschein E.C."/>
            <person name="Bech P.K."/>
        </authorList>
    </citation>
    <scope>NUCLEOTIDE SEQUENCE [LARGE SCALE GENOMIC DNA]</scope>
    <source>
        <strain evidence="2">S2897</strain>
    </source>
</reference>
<name>A0A5S3YLC7_9GAMM</name>
<evidence type="ECO:0000313" key="1">
    <source>
        <dbReference type="EMBL" id="TMP76730.1"/>
    </source>
</evidence>
<sequence>MFLPYDLPELEVSMPSNATITTSIGVKLNELKSDSNTENSLINESCTTRRFEIEVPKNVSSLNEFTAFDIKGNQIGHVKLRVASTDGEIVNANCKISLDSLGKCIRTGEGLHGAILNKFDDLIYNPVREYA</sequence>
<feature type="non-terminal residue" evidence="1">
    <location>
        <position position="131"/>
    </location>
</feature>
<proteinExistence type="predicted"/>
<dbReference type="Proteomes" id="UP000305874">
    <property type="component" value="Unassembled WGS sequence"/>
</dbReference>